<dbReference type="OrthoDB" id="377083at2759"/>
<feature type="transmembrane region" description="Helical" evidence="11">
    <location>
        <begin position="662"/>
        <end position="681"/>
    </location>
</feature>
<sequence>MDVPTILTPPTPTRSSSPDPALPLSRSPRPYRRKTLPSSTPRPSAASSSRRATYLPSPLPTPDISRAPSPLPGVRWRRKERLSAGGSESGTEADDELTRRLPAPPGKRKRTLSEEDTYYGEVEEEADDLDGRGRRRKRRVDEENGERKRKRKRIVFVRRGIEVALMGMLAGVVVYNGGRGKVWKEILAWKIEFSSWFLVFASILGLFPLQILLRSLPFELPRSLDPAPLLYPILFPIFVSLSLTEVGAPGRNQYILTNIILSLSSIPPSFLSFPDLHWVLSLVPLVLRQYLSSEFTPSDTYPFLPPLQHTLVAVLNHLLEPSLTQTEIRLISVALINLLLYASTPQAIILKAILWGGGLATLVSCSDIIKFNIDLARVPTNRLFRRAGNTVITIARLRKLASALRPKGQASDSETEIEPLLAPKTPGRPRAKSKSNISYYTTLTPSQYRLRKWGYPIFVYTSIFATIMLGLRPYIALHALDGLDPFLWGPSYLLCGQPFYQSFIDTFSPGTGYCVTTGSAAAANLRLSIIALWALIIAIGITLVTALSPYVQVDTRRKVFHGMVVVMFLIPGVLDPQFTHLCLSLALGAFIILDIVRAGQLPPASRFIARFLQPFVDGRDLKGPVVVSHVFLLLGCGAGWWLTLAATPEGDPWDWNNRTTSLAFVSGVVSVGLGDAAASLIGRRFGRTKWGWRGGKSIEGSLAFMTVVAAGIAVGRWWIGAGASGCGRCGPLQLQWEWEVCAKIVAVGAWGSMVEAVVTGVNDNVVVPVGAWILVIGLGI</sequence>
<evidence type="ECO:0000256" key="4">
    <source>
        <dbReference type="ARBA" id="ARBA00022679"/>
    </source>
</evidence>
<feature type="transmembrane region" description="Helical" evidence="11">
    <location>
        <begin position="156"/>
        <end position="175"/>
    </location>
</feature>
<evidence type="ECO:0000313" key="12">
    <source>
        <dbReference type="EMBL" id="RPB09977.1"/>
    </source>
</evidence>
<evidence type="ECO:0000256" key="3">
    <source>
        <dbReference type="ARBA" id="ARBA00012132"/>
    </source>
</evidence>
<feature type="compositionally biased region" description="Low complexity" evidence="10">
    <location>
        <begin position="37"/>
        <end position="53"/>
    </location>
</feature>
<feature type="compositionally biased region" description="Acidic residues" evidence="10">
    <location>
        <begin position="114"/>
        <end position="128"/>
    </location>
</feature>
<reference evidence="12 13" key="1">
    <citation type="journal article" date="2018" name="Nat. Ecol. Evol.">
        <title>Pezizomycetes genomes reveal the molecular basis of ectomycorrhizal truffle lifestyle.</title>
        <authorList>
            <person name="Murat C."/>
            <person name="Payen T."/>
            <person name="Noel B."/>
            <person name="Kuo A."/>
            <person name="Morin E."/>
            <person name="Chen J."/>
            <person name="Kohler A."/>
            <person name="Krizsan K."/>
            <person name="Balestrini R."/>
            <person name="Da Silva C."/>
            <person name="Montanini B."/>
            <person name="Hainaut M."/>
            <person name="Levati E."/>
            <person name="Barry K.W."/>
            <person name="Belfiori B."/>
            <person name="Cichocki N."/>
            <person name="Clum A."/>
            <person name="Dockter R.B."/>
            <person name="Fauchery L."/>
            <person name="Guy J."/>
            <person name="Iotti M."/>
            <person name="Le Tacon F."/>
            <person name="Lindquist E.A."/>
            <person name="Lipzen A."/>
            <person name="Malagnac F."/>
            <person name="Mello A."/>
            <person name="Molinier V."/>
            <person name="Miyauchi S."/>
            <person name="Poulain J."/>
            <person name="Riccioni C."/>
            <person name="Rubini A."/>
            <person name="Sitrit Y."/>
            <person name="Splivallo R."/>
            <person name="Traeger S."/>
            <person name="Wang M."/>
            <person name="Zifcakova L."/>
            <person name="Wipf D."/>
            <person name="Zambonelli A."/>
            <person name="Paolocci F."/>
            <person name="Nowrousian M."/>
            <person name="Ottonello S."/>
            <person name="Baldrian P."/>
            <person name="Spatafora J.W."/>
            <person name="Henrissat B."/>
            <person name="Nagy L.G."/>
            <person name="Aury J.M."/>
            <person name="Wincker P."/>
            <person name="Grigoriev I.V."/>
            <person name="Bonfante P."/>
            <person name="Martin F.M."/>
        </authorList>
    </citation>
    <scope>NUCLEOTIDE SEQUENCE [LARGE SCALE GENOMIC DNA]</scope>
    <source>
        <strain evidence="12 13">CCBAS932</strain>
    </source>
</reference>
<feature type="region of interest" description="Disordered" evidence="10">
    <location>
        <begin position="406"/>
        <end position="433"/>
    </location>
</feature>
<dbReference type="PANTHER" id="PTHR13205:SF15">
    <property type="entry name" value="DOLICHOL KINASE"/>
    <property type="match status" value="1"/>
</dbReference>
<feature type="transmembrane region" description="Helical" evidence="11">
    <location>
        <begin position="621"/>
        <end position="642"/>
    </location>
</feature>
<dbReference type="GO" id="GO:0004168">
    <property type="term" value="F:dolichol kinase activity"/>
    <property type="evidence" value="ECO:0007669"/>
    <property type="project" value="UniProtKB-EC"/>
</dbReference>
<evidence type="ECO:0000256" key="2">
    <source>
        <dbReference type="ARBA" id="ARBA00010794"/>
    </source>
</evidence>
<dbReference type="EMBL" id="ML119146">
    <property type="protein sequence ID" value="RPB09977.1"/>
    <property type="molecule type" value="Genomic_DNA"/>
</dbReference>
<feature type="transmembrane region" description="Helical" evidence="11">
    <location>
        <begin position="457"/>
        <end position="475"/>
    </location>
</feature>
<name>A0A3N4KHF6_9PEZI</name>
<feature type="transmembrane region" description="Helical" evidence="11">
    <location>
        <begin position="195"/>
        <end position="216"/>
    </location>
</feature>
<keyword evidence="5 11" id="KW-0812">Transmembrane</keyword>
<feature type="transmembrane region" description="Helical" evidence="11">
    <location>
        <begin position="228"/>
        <end position="248"/>
    </location>
</feature>
<evidence type="ECO:0000256" key="6">
    <source>
        <dbReference type="ARBA" id="ARBA00022777"/>
    </source>
</evidence>
<evidence type="ECO:0000256" key="8">
    <source>
        <dbReference type="ARBA" id="ARBA00022989"/>
    </source>
</evidence>
<evidence type="ECO:0000256" key="7">
    <source>
        <dbReference type="ARBA" id="ARBA00022824"/>
    </source>
</evidence>
<comment type="similarity">
    <text evidence="2">Belongs to the polyprenol kinase family.</text>
</comment>
<keyword evidence="9 11" id="KW-0472">Membrane</keyword>
<keyword evidence="7" id="KW-0256">Endoplasmic reticulum</keyword>
<evidence type="ECO:0000313" key="13">
    <source>
        <dbReference type="Proteomes" id="UP000277580"/>
    </source>
</evidence>
<feature type="compositionally biased region" description="Low complexity" evidence="10">
    <location>
        <begin position="13"/>
        <end position="28"/>
    </location>
</feature>
<protein>
    <recommendedName>
        <fullName evidence="3">dolichol kinase</fullName>
        <ecNumber evidence="3">2.7.1.108</ecNumber>
    </recommendedName>
</protein>
<dbReference type="EC" id="2.7.1.108" evidence="3"/>
<dbReference type="InParanoid" id="A0A3N4KHF6"/>
<proteinExistence type="inferred from homology"/>
<evidence type="ECO:0000256" key="5">
    <source>
        <dbReference type="ARBA" id="ARBA00022692"/>
    </source>
</evidence>
<dbReference type="GO" id="GO:0043048">
    <property type="term" value="P:dolichyl monophosphate biosynthetic process"/>
    <property type="evidence" value="ECO:0007669"/>
    <property type="project" value="TreeGrafter"/>
</dbReference>
<gene>
    <name evidence="12" type="ORF">P167DRAFT_576623</name>
</gene>
<dbReference type="PANTHER" id="PTHR13205">
    <property type="entry name" value="TRANSMEMBRANE PROTEIN 15-RELATED"/>
    <property type="match status" value="1"/>
</dbReference>
<evidence type="ECO:0000256" key="9">
    <source>
        <dbReference type="ARBA" id="ARBA00023136"/>
    </source>
</evidence>
<dbReference type="InterPro" id="IPR032974">
    <property type="entry name" value="Polypren_kinase"/>
</dbReference>
<feature type="transmembrane region" description="Helical" evidence="11">
    <location>
        <begin position="527"/>
        <end position="547"/>
    </location>
</feature>
<organism evidence="12 13">
    <name type="scientific">Morchella conica CCBAS932</name>
    <dbReference type="NCBI Taxonomy" id="1392247"/>
    <lineage>
        <taxon>Eukaryota</taxon>
        <taxon>Fungi</taxon>
        <taxon>Dikarya</taxon>
        <taxon>Ascomycota</taxon>
        <taxon>Pezizomycotina</taxon>
        <taxon>Pezizomycetes</taxon>
        <taxon>Pezizales</taxon>
        <taxon>Morchellaceae</taxon>
        <taxon>Morchella</taxon>
    </lineage>
</organism>
<evidence type="ECO:0000256" key="10">
    <source>
        <dbReference type="SAM" id="MobiDB-lite"/>
    </source>
</evidence>
<keyword evidence="6" id="KW-0418">Kinase</keyword>
<keyword evidence="13" id="KW-1185">Reference proteome</keyword>
<keyword evidence="4" id="KW-0808">Transferase</keyword>
<evidence type="ECO:0000256" key="11">
    <source>
        <dbReference type="SAM" id="Phobius"/>
    </source>
</evidence>
<feature type="region of interest" description="Disordered" evidence="10">
    <location>
        <begin position="1"/>
        <end position="144"/>
    </location>
</feature>
<comment type="subcellular location">
    <subcellularLocation>
        <location evidence="1">Endoplasmic reticulum membrane</location>
        <topology evidence="1">Multi-pass membrane protein</topology>
    </subcellularLocation>
</comment>
<dbReference type="AlphaFoldDB" id="A0A3N4KHF6"/>
<dbReference type="GO" id="GO:0005789">
    <property type="term" value="C:endoplasmic reticulum membrane"/>
    <property type="evidence" value="ECO:0007669"/>
    <property type="project" value="UniProtKB-SubCell"/>
</dbReference>
<keyword evidence="8 11" id="KW-1133">Transmembrane helix</keyword>
<feature type="transmembrane region" description="Helical" evidence="11">
    <location>
        <begin position="702"/>
        <end position="719"/>
    </location>
</feature>
<dbReference type="Proteomes" id="UP000277580">
    <property type="component" value="Unassembled WGS sequence"/>
</dbReference>
<dbReference type="STRING" id="1392247.A0A3N4KHF6"/>
<accession>A0A3N4KHF6</accession>
<evidence type="ECO:0000256" key="1">
    <source>
        <dbReference type="ARBA" id="ARBA00004477"/>
    </source>
</evidence>